<protein>
    <submittedName>
        <fullName evidence="2">Uncharacterized protein</fullName>
    </submittedName>
</protein>
<name>A0ABV7H8A4_9BURK</name>
<evidence type="ECO:0000313" key="2">
    <source>
        <dbReference type="EMBL" id="MFC3148851.1"/>
    </source>
</evidence>
<comment type="caution">
    <text evidence="2">The sequence shown here is derived from an EMBL/GenBank/DDBJ whole genome shotgun (WGS) entry which is preliminary data.</text>
</comment>
<dbReference type="RefSeq" id="WP_377305168.1">
    <property type="nucleotide sequence ID" value="NZ_CP180191.1"/>
</dbReference>
<reference evidence="3" key="1">
    <citation type="journal article" date="2019" name="Int. J. Syst. Evol. Microbiol.">
        <title>The Global Catalogue of Microorganisms (GCM) 10K type strain sequencing project: providing services to taxonomists for standard genome sequencing and annotation.</title>
        <authorList>
            <consortium name="The Broad Institute Genomics Platform"/>
            <consortium name="The Broad Institute Genome Sequencing Center for Infectious Disease"/>
            <person name="Wu L."/>
            <person name="Ma J."/>
        </authorList>
    </citation>
    <scope>NUCLEOTIDE SEQUENCE [LARGE SCALE GENOMIC DNA]</scope>
    <source>
        <strain evidence="3">KCTC 52168</strain>
    </source>
</reference>
<proteinExistence type="predicted"/>
<keyword evidence="1" id="KW-0732">Signal</keyword>
<dbReference type="Proteomes" id="UP001595556">
    <property type="component" value="Unassembled WGS sequence"/>
</dbReference>
<evidence type="ECO:0000313" key="3">
    <source>
        <dbReference type="Proteomes" id="UP001595556"/>
    </source>
</evidence>
<feature type="chain" id="PRO_5047381078" evidence="1">
    <location>
        <begin position="20"/>
        <end position="184"/>
    </location>
</feature>
<accession>A0ABV7H8A4</accession>
<dbReference type="EMBL" id="JBHRTI010000010">
    <property type="protein sequence ID" value="MFC3148851.1"/>
    <property type="molecule type" value="Genomic_DNA"/>
</dbReference>
<gene>
    <name evidence="2" type="ORF">ACFOEN_14555</name>
</gene>
<sequence>MPFLIAAFAVYAFSGNASAATPTALCDVTQHLAFACSTREPEGQLALCMPAPGGRAPVALRFTAQRASTPAGTGAANARTAARTLHSAPAGQALAAGGFGFAASKTPGSERVALRFEGADGNQMLIHQRVAGREIAGWVKIDADDEWHYAAVCERVTVMRLPALRDALVCDPHNQLGVKACAGQ</sequence>
<feature type="signal peptide" evidence="1">
    <location>
        <begin position="1"/>
        <end position="19"/>
    </location>
</feature>
<evidence type="ECO:0000256" key="1">
    <source>
        <dbReference type="SAM" id="SignalP"/>
    </source>
</evidence>
<organism evidence="2 3">
    <name type="scientific">Piscinibacterium candidicorallinum</name>
    <dbReference type="NCBI Taxonomy" id="1793872"/>
    <lineage>
        <taxon>Bacteria</taxon>
        <taxon>Pseudomonadati</taxon>
        <taxon>Pseudomonadota</taxon>
        <taxon>Betaproteobacteria</taxon>
        <taxon>Burkholderiales</taxon>
        <taxon>Piscinibacterium</taxon>
    </lineage>
</organism>
<keyword evidence="3" id="KW-1185">Reference proteome</keyword>